<keyword evidence="4" id="KW-1185">Reference proteome</keyword>
<accession>A0A2Z2NM98</accession>
<dbReference type="Pfam" id="PF13561">
    <property type="entry name" value="adh_short_C2"/>
    <property type="match status" value="1"/>
</dbReference>
<dbReference type="SUPFAM" id="SSF51735">
    <property type="entry name" value="NAD(P)-binding Rossmann-fold domains"/>
    <property type="match status" value="1"/>
</dbReference>
<dbReference type="KEGG" id="gai:IMCC3135_03975"/>
<keyword evidence="2 3" id="KW-0560">Oxidoreductase</keyword>
<evidence type="ECO:0000313" key="3">
    <source>
        <dbReference type="EMBL" id="ASJ70908.1"/>
    </source>
</evidence>
<dbReference type="InterPro" id="IPR020904">
    <property type="entry name" value="Sc_DH/Rdtase_CS"/>
</dbReference>
<dbReference type="PANTHER" id="PTHR42760">
    <property type="entry name" value="SHORT-CHAIN DEHYDROGENASES/REDUCTASES FAMILY MEMBER"/>
    <property type="match status" value="1"/>
</dbReference>
<dbReference type="CDD" id="cd05233">
    <property type="entry name" value="SDR_c"/>
    <property type="match status" value="1"/>
</dbReference>
<dbReference type="GO" id="GO:0016616">
    <property type="term" value="F:oxidoreductase activity, acting on the CH-OH group of donors, NAD or NADP as acceptor"/>
    <property type="evidence" value="ECO:0007669"/>
    <property type="project" value="TreeGrafter"/>
</dbReference>
<evidence type="ECO:0000256" key="1">
    <source>
        <dbReference type="ARBA" id="ARBA00006484"/>
    </source>
</evidence>
<dbReference type="InterPro" id="IPR002347">
    <property type="entry name" value="SDR_fam"/>
</dbReference>
<proteinExistence type="inferred from homology"/>
<dbReference type="Gene3D" id="3.40.50.720">
    <property type="entry name" value="NAD(P)-binding Rossmann-like Domain"/>
    <property type="match status" value="1"/>
</dbReference>
<dbReference type="EC" id="1.1.1.-" evidence="3"/>
<evidence type="ECO:0000256" key="2">
    <source>
        <dbReference type="ARBA" id="ARBA00023002"/>
    </source>
</evidence>
<dbReference type="EMBL" id="CP018632">
    <property type="protein sequence ID" value="ASJ70908.1"/>
    <property type="molecule type" value="Genomic_DNA"/>
</dbReference>
<dbReference type="PROSITE" id="PS00061">
    <property type="entry name" value="ADH_SHORT"/>
    <property type="match status" value="1"/>
</dbReference>
<dbReference type="FunFam" id="3.40.50.720:FF:000084">
    <property type="entry name" value="Short-chain dehydrogenase reductase"/>
    <property type="match status" value="1"/>
</dbReference>
<protein>
    <submittedName>
        <fullName evidence="3">2,5-dichloro-2,5-cyclohexadiene-1,4-diol dehydrogenase</fullName>
        <ecNumber evidence="3">1.1.1.-</ecNumber>
    </submittedName>
</protein>
<dbReference type="Proteomes" id="UP000250079">
    <property type="component" value="Chromosome"/>
</dbReference>
<evidence type="ECO:0000313" key="4">
    <source>
        <dbReference type="Proteomes" id="UP000250079"/>
    </source>
</evidence>
<dbReference type="PANTHER" id="PTHR42760:SF115">
    <property type="entry name" value="3-OXOACYL-[ACYL-CARRIER-PROTEIN] REDUCTASE FABG"/>
    <property type="match status" value="1"/>
</dbReference>
<dbReference type="OrthoDB" id="9814396at2"/>
<comment type="similarity">
    <text evidence="1">Belongs to the short-chain dehydrogenases/reductases (SDR) family.</text>
</comment>
<dbReference type="RefSeq" id="WP_088916403.1">
    <property type="nucleotide sequence ID" value="NZ_CP018632.1"/>
</dbReference>
<dbReference type="PRINTS" id="PR00080">
    <property type="entry name" value="SDRFAMILY"/>
</dbReference>
<sequence>MNKELENRLVIVTGGGAGIGRGIAEACHDAGARVVVGTLEGKLDYPGRDAIDCRQLDVADASSITSWVDAVIATHGPIDALVNNAGVTITDSFLSMSVEKLETLWSVNQRSVFLMTQAVARTMSENGHSGSIVNIASNHAGATTAGYEMYAGTKAAIVAMTRAMAWSLGKHGIRVNSLSPGLTRTETIAAGPANEPETEAMFRTWHATGRYNSVAEVAKCAVFLLSDASTALSGSDMLADQGMSALLCAEL</sequence>
<organism evidence="3 4">
    <name type="scientific">Granulosicoccus antarcticus IMCC3135</name>
    <dbReference type="NCBI Taxonomy" id="1192854"/>
    <lineage>
        <taxon>Bacteria</taxon>
        <taxon>Pseudomonadati</taxon>
        <taxon>Pseudomonadota</taxon>
        <taxon>Gammaproteobacteria</taxon>
        <taxon>Chromatiales</taxon>
        <taxon>Granulosicoccaceae</taxon>
        <taxon>Granulosicoccus</taxon>
    </lineage>
</organism>
<dbReference type="AlphaFoldDB" id="A0A2Z2NM98"/>
<name>A0A2Z2NM98_9GAMM</name>
<dbReference type="InterPro" id="IPR036291">
    <property type="entry name" value="NAD(P)-bd_dom_sf"/>
</dbReference>
<reference evidence="3 4" key="1">
    <citation type="submission" date="2016-12" db="EMBL/GenBank/DDBJ databases">
        <authorList>
            <person name="Song W.-J."/>
            <person name="Kurnit D.M."/>
        </authorList>
    </citation>
    <scope>NUCLEOTIDE SEQUENCE [LARGE SCALE GENOMIC DNA]</scope>
    <source>
        <strain evidence="3 4">IMCC3135</strain>
    </source>
</reference>
<dbReference type="PRINTS" id="PR00081">
    <property type="entry name" value="GDHRDH"/>
</dbReference>
<gene>
    <name evidence="3" type="primary">linC</name>
    <name evidence="3" type="ORF">IMCC3135_03975</name>
</gene>